<dbReference type="GO" id="GO:0006412">
    <property type="term" value="P:translation"/>
    <property type="evidence" value="ECO:0007669"/>
    <property type="project" value="InterPro"/>
</dbReference>
<dbReference type="SUPFAM" id="SSF55315">
    <property type="entry name" value="L30e-like"/>
    <property type="match status" value="1"/>
</dbReference>
<proteinExistence type="inferred from homology"/>
<evidence type="ECO:0000313" key="6">
    <source>
        <dbReference type="Proteomes" id="UP000694845"/>
    </source>
</evidence>
<comment type="similarity">
    <text evidence="1 4">Belongs to the eukaryotic ribosomal protein eS12 family.</text>
</comment>
<dbReference type="PANTHER" id="PTHR11843">
    <property type="entry name" value="40S RIBOSOMAL PROTEIN S12"/>
    <property type="match status" value="1"/>
</dbReference>
<keyword evidence="3 4" id="KW-0687">Ribonucleoprotein</keyword>
<dbReference type="Gene3D" id="3.30.1330.30">
    <property type="match status" value="1"/>
</dbReference>
<protein>
    <recommendedName>
        <fullName evidence="4">40S ribosomal protein S12</fullName>
    </recommendedName>
</protein>
<dbReference type="PRINTS" id="PR00972">
    <property type="entry name" value="RIBSOMALS12E"/>
</dbReference>
<dbReference type="OrthoDB" id="10249311at2759"/>
<keyword evidence="6" id="KW-1185">Reference proteome</keyword>
<name>A0A8B7YLB4_ACAPL</name>
<dbReference type="RefSeq" id="XP_022093230.1">
    <property type="nucleotide sequence ID" value="XM_022237538.1"/>
</dbReference>
<dbReference type="Pfam" id="PF01248">
    <property type="entry name" value="Ribosomal_L7Ae"/>
    <property type="match status" value="1"/>
</dbReference>
<keyword evidence="2 4" id="KW-0689">Ribosomal protein</keyword>
<reference evidence="7" key="1">
    <citation type="submission" date="2025-08" db="UniProtKB">
        <authorList>
            <consortium name="RefSeq"/>
        </authorList>
    </citation>
    <scope>IDENTIFICATION</scope>
</reference>
<dbReference type="GO" id="GO:0003735">
    <property type="term" value="F:structural constituent of ribosome"/>
    <property type="evidence" value="ECO:0007669"/>
    <property type="project" value="InterPro"/>
</dbReference>
<evidence type="ECO:0000256" key="4">
    <source>
        <dbReference type="RuleBase" id="RU000670"/>
    </source>
</evidence>
<dbReference type="InterPro" id="IPR004038">
    <property type="entry name" value="Ribosomal_eL8/eL30/eS12/Gad45"/>
</dbReference>
<dbReference type="CTD" id="6206"/>
<evidence type="ECO:0000313" key="7">
    <source>
        <dbReference type="RefSeq" id="XP_022093230.1"/>
    </source>
</evidence>
<dbReference type="InterPro" id="IPR000530">
    <property type="entry name" value="Ribosomal_eS12"/>
</dbReference>
<dbReference type="KEGG" id="aplc:110980649"/>
<evidence type="ECO:0000256" key="2">
    <source>
        <dbReference type="ARBA" id="ARBA00022980"/>
    </source>
</evidence>
<sequence length="141" mass="14976">MSDAEGDGPTAASAAAAGSGPMDVITALQEVLKTALIHDGLARGLHEATKALDKREAHLCVLANNCDEAMYKKLVEALCAEHSINLFKVDDNKKLGEWAGLCKIDREGKARKVVACSCVVVKGYGKESAAVDVLNDYFKGR</sequence>
<dbReference type="Proteomes" id="UP000694845">
    <property type="component" value="Unplaced"/>
</dbReference>
<organism evidence="6 7">
    <name type="scientific">Acanthaster planci</name>
    <name type="common">Crown-of-thorns starfish</name>
    <dbReference type="NCBI Taxonomy" id="133434"/>
    <lineage>
        <taxon>Eukaryota</taxon>
        <taxon>Metazoa</taxon>
        <taxon>Echinodermata</taxon>
        <taxon>Eleutherozoa</taxon>
        <taxon>Asterozoa</taxon>
        <taxon>Asteroidea</taxon>
        <taxon>Valvatacea</taxon>
        <taxon>Valvatida</taxon>
        <taxon>Acanthasteridae</taxon>
        <taxon>Acanthaster</taxon>
    </lineage>
</organism>
<dbReference type="AlphaFoldDB" id="A0A8B7YLB4"/>
<dbReference type="GO" id="GO:0015935">
    <property type="term" value="C:small ribosomal subunit"/>
    <property type="evidence" value="ECO:0007669"/>
    <property type="project" value="UniProtKB-ARBA"/>
</dbReference>
<evidence type="ECO:0000256" key="1">
    <source>
        <dbReference type="ARBA" id="ARBA00005824"/>
    </source>
</evidence>
<evidence type="ECO:0000256" key="3">
    <source>
        <dbReference type="ARBA" id="ARBA00023274"/>
    </source>
</evidence>
<dbReference type="InterPro" id="IPR047860">
    <property type="entry name" value="Ribosomal_eS12_CS"/>
</dbReference>
<evidence type="ECO:0000259" key="5">
    <source>
        <dbReference type="Pfam" id="PF01248"/>
    </source>
</evidence>
<dbReference type="InterPro" id="IPR029064">
    <property type="entry name" value="Ribosomal_eL30-like_sf"/>
</dbReference>
<dbReference type="FunFam" id="3.30.1330.30:FF:000005">
    <property type="entry name" value="40S ribosomal protein S12"/>
    <property type="match status" value="1"/>
</dbReference>
<accession>A0A8B7YLB4</accession>
<gene>
    <name evidence="7" type="primary">LOC110980649</name>
</gene>
<dbReference type="GeneID" id="110980649"/>
<dbReference type="PROSITE" id="PS01189">
    <property type="entry name" value="RIBOSOMAL_S12E"/>
    <property type="match status" value="1"/>
</dbReference>
<dbReference type="GO" id="GO:0022626">
    <property type="term" value="C:cytosolic ribosome"/>
    <property type="evidence" value="ECO:0007669"/>
    <property type="project" value="UniProtKB-ARBA"/>
</dbReference>
<feature type="domain" description="Ribosomal protein eL8/eL30/eS12/Gadd45" evidence="5">
    <location>
        <begin position="27"/>
        <end position="120"/>
    </location>
</feature>
<dbReference type="OMA" id="CAEHQIP"/>